<keyword evidence="1" id="KW-0812">Transmembrane</keyword>
<evidence type="ECO:0000259" key="2">
    <source>
        <dbReference type="Pfam" id="PF01551"/>
    </source>
</evidence>
<comment type="caution">
    <text evidence="3">The sequence shown here is derived from an EMBL/GenBank/DDBJ whole genome shotgun (WGS) entry which is preliminary data.</text>
</comment>
<dbReference type="Proteomes" id="UP000469292">
    <property type="component" value="Unassembled WGS sequence"/>
</dbReference>
<dbReference type="EMBL" id="VYSG01000001">
    <property type="protein sequence ID" value="NEG69057.1"/>
    <property type="molecule type" value="Genomic_DNA"/>
</dbReference>
<feature type="transmembrane region" description="Helical" evidence="1">
    <location>
        <begin position="21"/>
        <end position="38"/>
    </location>
</feature>
<keyword evidence="4" id="KW-1185">Reference proteome</keyword>
<evidence type="ECO:0000256" key="1">
    <source>
        <dbReference type="SAM" id="Phobius"/>
    </source>
</evidence>
<dbReference type="SUPFAM" id="SSF51261">
    <property type="entry name" value="Duplicated hybrid motif"/>
    <property type="match status" value="1"/>
</dbReference>
<name>A0A6I5MXT4_9BIFI</name>
<proteinExistence type="predicted"/>
<gene>
    <name evidence="3" type="ORF">F6S87_00100</name>
</gene>
<organism evidence="3 4">
    <name type="scientific">Bifidobacterium choloepi</name>
    <dbReference type="NCBI Taxonomy" id="2614131"/>
    <lineage>
        <taxon>Bacteria</taxon>
        <taxon>Bacillati</taxon>
        <taxon>Actinomycetota</taxon>
        <taxon>Actinomycetes</taxon>
        <taxon>Bifidobacteriales</taxon>
        <taxon>Bifidobacteriaceae</taxon>
        <taxon>Bifidobacterium</taxon>
    </lineage>
</organism>
<evidence type="ECO:0000313" key="3">
    <source>
        <dbReference type="EMBL" id="NEG69057.1"/>
    </source>
</evidence>
<keyword evidence="1" id="KW-0472">Membrane</keyword>
<dbReference type="CDD" id="cd12797">
    <property type="entry name" value="M23_peptidase"/>
    <property type="match status" value="1"/>
</dbReference>
<evidence type="ECO:0000313" key="4">
    <source>
        <dbReference type="Proteomes" id="UP000469292"/>
    </source>
</evidence>
<dbReference type="RefSeq" id="WP_163226666.1">
    <property type="nucleotide sequence ID" value="NZ_VYSG01000001.1"/>
</dbReference>
<dbReference type="InterPro" id="IPR016047">
    <property type="entry name" value="M23ase_b-sheet_dom"/>
</dbReference>
<keyword evidence="1" id="KW-1133">Transmembrane helix</keyword>
<dbReference type="Pfam" id="PF01551">
    <property type="entry name" value="Peptidase_M23"/>
    <property type="match status" value="1"/>
</dbReference>
<reference evidence="3 4" key="1">
    <citation type="submission" date="2019-09" db="EMBL/GenBank/DDBJ databases">
        <title>Phylogenetic characterization of a novel taxon of the genus Bifidobacterium: Bifidobacterium choloepi sp. nov.</title>
        <authorList>
            <person name="Modesto M."/>
            <person name="Satti M."/>
        </authorList>
    </citation>
    <scope>NUCLEOTIDE SEQUENCE [LARGE SCALE GENOMIC DNA]</scope>
    <source>
        <strain evidence="3 4">BRDM6</strain>
    </source>
</reference>
<feature type="domain" description="M23ase beta-sheet core" evidence="2">
    <location>
        <begin position="79"/>
        <end position="174"/>
    </location>
</feature>
<dbReference type="InterPro" id="IPR011055">
    <property type="entry name" value="Dup_hybrid_motif"/>
</dbReference>
<protein>
    <submittedName>
        <fullName evidence="3">M23 family metallopeptidase</fullName>
    </submittedName>
</protein>
<sequence length="189" mass="19725">MTRQPRKPRRRHEDDEQQRRAIASLATMALAVAAMWTATAPDATVFAGDVSCTAAMVMPVSGGVVERAFAQPASAWGSGHRGVDIAVTDGDTVLVAPEDGTVSFAGGVAGKNVVTIVTEDGLKLSFEPAVATVATGAAVVRGAAFAVAEGSSDHCDDHCVHWGVRNADDEYLDPETLLESRRIVLKPVA</sequence>
<dbReference type="Gene3D" id="2.70.70.10">
    <property type="entry name" value="Glucose Permease (Domain IIA)"/>
    <property type="match status" value="1"/>
</dbReference>
<accession>A0A6I5MXT4</accession>
<dbReference type="AlphaFoldDB" id="A0A6I5MXT4"/>